<evidence type="ECO:0000256" key="1">
    <source>
        <dbReference type="ARBA" id="ARBA00006817"/>
    </source>
</evidence>
<feature type="domain" description="Activator of Hsp90 ATPase homologue 1/2-like C-terminal" evidence="2">
    <location>
        <begin position="25"/>
        <end position="50"/>
    </location>
</feature>
<proteinExistence type="inferred from homology"/>
<evidence type="ECO:0000259" key="2">
    <source>
        <dbReference type="Pfam" id="PF08327"/>
    </source>
</evidence>
<dbReference type="InterPro" id="IPR013538">
    <property type="entry name" value="ASHA1/2-like_C"/>
</dbReference>
<comment type="caution">
    <text evidence="3">The sequence shown here is derived from an EMBL/GenBank/DDBJ whole genome shotgun (WGS) entry which is preliminary data.</text>
</comment>
<keyword evidence="4" id="KW-1185">Reference proteome</keyword>
<organism evidence="3 4">
    <name type="scientific">Flavobacterium xylosi</name>
    <dbReference type="NCBI Taxonomy" id="3230415"/>
    <lineage>
        <taxon>Bacteria</taxon>
        <taxon>Pseudomonadati</taxon>
        <taxon>Bacteroidota</taxon>
        <taxon>Flavobacteriia</taxon>
        <taxon>Flavobacteriales</taxon>
        <taxon>Flavobacteriaceae</taxon>
        <taxon>Flavobacterium</taxon>
    </lineage>
</organism>
<evidence type="ECO:0000313" key="4">
    <source>
        <dbReference type="Proteomes" id="UP001600109"/>
    </source>
</evidence>
<dbReference type="Gene3D" id="3.30.530.20">
    <property type="match status" value="1"/>
</dbReference>
<name>A0ABW6HXQ5_9FLAO</name>
<protein>
    <submittedName>
        <fullName evidence="3">SRPBCC domain-containing protein</fullName>
    </submittedName>
</protein>
<dbReference type="Pfam" id="PF08327">
    <property type="entry name" value="AHSA1"/>
    <property type="match status" value="1"/>
</dbReference>
<dbReference type="Proteomes" id="UP001600109">
    <property type="component" value="Unassembled WGS sequence"/>
</dbReference>
<accession>A0ABW6HXQ5</accession>
<sequence>MANNSKTLVVKDLKEKSILVSRTFNAPLEKVWRAYTESDLLEQWWAHDRGKPKPKQCTFLLADIGCMLWSVLKMRNIGDGWNTLP</sequence>
<dbReference type="RefSeq" id="WP_379855396.1">
    <property type="nucleotide sequence ID" value="NZ_JBHZPZ010000014.1"/>
</dbReference>
<dbReference type="SUPFAM" id="SSF55961">
    <property type="entry name" value="Bet v1-like"/>
    <property type="match status" value="1"/>
</dbReference>
<dbReference type="EMBL" id="JBHZPZ010000014">
    <property type="protein sequence ID" value="MFE3868795.1"/>
    <property type="molecule type" value="Genomic_DNA"/>
</dbReference>
<evidence type="ECO:0000313" key="3">
    <source>
        <dbReference type="EMBL" id="MFE3868795.1"/>
    </source>
</evidence>
<reference evidence="3 4" key="1">
    <citation type="submission" date="2024-06" db="EMBL/GenBank/DDBJ databases">
        <title>Flavobacterium spp. isolated from glacier.</title>
        <authorList>
            <person name="Han D."/>
        </authorList>
    </citation>
    <scope>NUCLEOTIDE SEQUENCE [LARGE SCALE GENOMIC DNA]</scope>
    <source>
        <strain evidence="3 4">LS2P90</strain>
    </source>
</reference>
<dbReference type="InterPro" id="IPR023393">
    <property type="entry name" value="START-like_dom_sf"/>
</dbReference>
<gene>
    <name evidence="3" type="ORF">ACFX5E_12025</name>
</gene>
<comment type="similarity">
    <text evidence="1">Belongs to the AHA1 family.</text>
</comment>